<evidence type="ECO:0000313" key="2">
    <source>
        <dbReference type="Proteomes" id="UP000242614"/>
    </source>
</evidence>
<evidence type="ECO:0000313" key="1">
    <source>
        <dbReference type="EMBL" id="ATY46483.1"/>
    </source>
</evidence>
<proteinExistence type="predicted"/>
<dbReference type="RefSeq" id="YP_009639271.1">
    <property type="nucleotide sequence ID" value="NC_042347.1"/>
</dbReference>
<sequence>MLDEINGFQISIYNLCKRLSQILKRDVDYKKWYPSDFTKIGYIIRIYDKDGKNVEERYALILYYENNKLYVKTLKILD</sequence>
<dbReference type="EMBL" id="MF144115">
    <property type="protein sequence ID" value="ATY46483.1"/>
    <property type="molecule type" value="Genomic_DNA"/>
</dbReference>
<dbReference type="GeneID" id="40236060"/>
<keyword evidence="2" id="KW-1185">Reference proteome</keyword>
<reference evidence="1" key="1">
    <citation type="journal article" date="2018" name="J. Virol.">
        <title>A novel Sulfolobus virus with an exceptional capsid architecture.</title>
        <authorList>
            <person name="Wang H."/>
            <person name="Guo Z."/>
            <person name="Feng H."/>
            <person name="Chen Y."/>
            <person name="Hernandez W."/>
            <person name="Dai X."/>
            <person name="Zhang Z."/>
            <person name="Zheng X."/>
            <person name="Lopez M.M."/>
            <person name="Fu Y."/>
            <person name="Zhang C."/>
            <person name="Zhu P."/>
            <person name="Huang L."/>
        </authorList>
    </citation>
    <scope>NUCLEOTIDE SEQUENCE [LARGE SCALE GENOMIC DNA]</scope>
    <source>
        <strain evidence="1">CR_L</strain>
    </source>
</reference>
<dbReference type="Proteomes" id="UP000242614">
    <property type="component" value="Segment"/>
</dbReference>
<protein>
    <submittedName>
        <fullName evidence="1">Uncharacterized protein</fullName>
    </submittedName>
</protein>
<dbReference type="KEGG" id="vg:40236060"/>
<accession>A0A2H4RBM6</accession>
<name>A0A2H4RBM6_9VIRU</name>
<organism evidence="1">
    <name type="scientific">Sulfolobus ellipsoid virus 1</name>
    <dbReference type="NCBI Taxonomy" id="2056194"/>
    <lineage>
        <taxon>Viruses</taxon>
        <taxon>Viruses incertae sedis</taxon>
        <taxon>Ovaliviridae</taxon>
        <taxon>Alphaovalivirus</taxon>
        <taxon>Alphaovalivirus fumarolicaense</taxon>
    </lineage>
</organism>